<feature type="disulfide bond" evidence="5">
    <location>
        <begin position="82"/>
        <end position="92"/>
    </location>
</feature>
<dbReference type="SMART" id="SM00608">
    <property type="entry name" value="ACR"/>
    <property type="match status" value="1"/>
</dbReference>
<organism evidence="9 10">
    <name type="scientific">Dinothrombium tinctorium</name>
    <dbReference type="NCBI Taxonomy" id="1965070"/>
    <lineage>
        <taxon>Eukaryota</taxon>
        <taxon>Metazoa</taxon>
        <taxon>Ecdysozoa</taxon>
        <taxon>Arthropoda</taxon>
        <taxon>Chelicerata</taxon>
        <taxon>Arachnida</taxon>
        <taxon>Acari</taxon>
        <taxon>Acariformes</taxon>
        <taxon>Trombidiformes</taxon>
        <taxon>Prostigmata</taxon>
        <taxon>Anystina</taxon>
        <taxon>Parasitengona</taxon>
        <taxon>Trombidioidea</taxon>
        <taxon>Trombidiidae</taxon>
        <taxon>Dinothrombium</taxon>
    </lineage>
</organism>
<evidence type="ECO:0000256" key="6">
    <source>
        <dbReference type="SAM" id="MobiDB-lite"/>
    </source>
</evidence>
<sequence>MLHCSHLNEKLEFGMETAAMLQHSFLTLSNNKVLPCRSAIIDLGLDSVDPGLVPDGAKCGIDKMCIQQKCVPVESILSVNACESNCNGNGVCDNTGKCHCFEGFGPPNCEFPLPRGYHITLALYIIFLCILPLTSLSAFIAYYFHEHIKTWWIVKARKAAIKSRAKEGTHRTHPRIPSHFDLRSLEISEPITLDASDDVIVSEVKPQNSKFRNQGLRRSFRGVEISAPIVLQSNSSYTESKKPVRPAPPPPSQNRSFTRSASTQSRGSSTSSRGSIKSRPRCPPPPIPPPPPPPNISKYQLKQLEEERALDFSNTKLDFVHQGDYSRHNHSSSGPRCYQHSQASFTSSDTSSDNSSRELCTNSQSRVGLLTKHFESKNWSHT</sequence>
<dbReference type="Gene3D" id="2.60.120.260">
    <property type="entry name" value="Galactose-binding domain-like"/>
    <property type="match status" value="1"/>
</dbReference>
<comment type="caution">
    <text evidence="9">The sequence shown here is derived from an EMBL/GenBank/DDBJ whole genome shotgun (WGS) entry which is preliminary data.</text>
</comment>
<dbReference type="GO" id="GO:0008237">
    <property type="term" value="F:metallopeptidase activity"/>
    <property type="evidence" value="ECO:0007669"/>
    <property type="project" value="UniProtKB-KW"/>
</dbReference>
<dbReference type="Proteomes" id="UP000285301">
    <property type="component" value="Unassembled WGS sequence"/>
</dbReference>
<feature type="compositionally biased region" description="Low complexity" evidence="6">
    <location>
        <begin position="341"/>
        <end position="354"/>
    </location>
</feature>
<dbReference type="PANTHER" id="PTHR11905">
    <property type="entry name" value="ADAM A DISINTEGRIN AND METALLOPROTEASE DOMAIN"/>
    <property type="match status" value="1"/>
</dbReference>
<keyword evidence="7" id="KW-0812">Transmembrane</keyword>
<dbReference type="GO" id="GO:0006509">
    <property type="term" value="P:membrane protein ectodomain proteolysis"/>
    <property type="evidence" value="ECO:0007669"/>
    <property type="project" value="TreeGrafter"/>
</dbReference>
<proteinExistence type="predicted"/>
<evidence type="ECO:0000256" key="7">
    <source>
        <dbReference type="SAM" id="Phobius"/>
    </source>
</evidence>
<evidence type="ECO:0000256" key="3">
    <source>
        <dbReference type="ARBA" id="ARBA00022833"/>
    </source>
</evidence>
<dbReference type="EMBL" id="NCKU01008135">
    <property type="protein sequence ID" value="RWS02118.1"/>
    <property type="molecule type" value="Genomic_DNA"/>
</dbReference>
<dbReference type="AlphaFoldDB" id="A0A3S3NM18"/>
<keyword evidence="5" id="KW-1015">Disulfide bond</keyword>
<feature type="transmembrane region" description="Helical" evidence="7">
    <location>
        <begin position="121"/>
        <end position="144"/>
    </location>
</feature>
<dbReference type="OrthoDB" id="5951731at2759"/>
<feature type="region of interest" description="Disordered" evidence="6">
    <location>
        <begin position="234"/>
        <end position="297"/>
    </location>
</feature>
<dbReference type="InterPro" id="IPR000742">
    <property type="entry name" value="EGF"/>
</dbReference>
<keyword evidence="9" id="KW-0401">Integrin</keyword>
<feature type="region of interest" description="Disordered" evidence="6">
    <location>
        <begin position="324"/>
        <end position="362"/>
    </location>
</feature>
<keyword evidence="10" id="KW-1185">Reference proteome</keyword>
<evidence type="ECO:0000313" key="9">
    <source>
        <dbReference type="EMBL" id="RWS02118.1"/>
    </source>
</evidence>
<dbReference type="PANTHER" id="PTHR11905:SF159">
    <property type="entry name" value="ADAM METALLOPROTEASE"/>
    <property type="match status" value="1"/>
</dbReference>
<evidence type="ECO:0000256" key="2">
    <source>
        <dbReference type="ARBA" id="ARBA00022801"/>
    </source>
</evidence>
<feature type="compositionally biased region" description="Pro residues" evidence="6">
    <location>
        <begin position="281"/>
        <end position="295"/>
    </location>
</feature>
<comment type="caution">
    <text evidence="5">Lacks conserved residue(s) required for the propagation of feature annotation.</text>
</comment>
<name>A0A3S3NM18_9ACAR</name>
<keyword evidence="4" id="KW-0482">Metalloprotease</keyword>
<dbReference type="InterPro" id="IPR006586">
    <property type="entry name" value="ADAM_Cys-rich"/>
</dbReference>
<keyword evidence="2" id="KW-0378">Hydrolase</keyword>
<accession>A0A3S3NM18</accession>
<evidence type="ECO:0000259" key="8">
    <source>
        <dbReference type="PROSITE" id="PS50026"/>
    </source>
</evidence>
<dbReference type="CDD" id="cd00054">
    <property type="entry name" value="EGF_CA"/>
    <property type="match status" value="1"/>
</dbReference>
<evidence type="ECO:0000256" key="4">
    <source>
        <dbReference type="ARBA" id="ARBA00023049"/>
    </source>
</evidence>
<keyword evidence="3" id="KW-0862">Zinc</keyword>
<feature type="disulfide bond" evidence="5">
    <location>
        <begin position="100"/>
        <end position="109"/>
    </location>
</feature>
<dbReference type="PROSITE" id="PS50026">
    <property type="entry name" value="EGF_3"/>
    <property type="match status" value="1"/>
</dbReference>
<evidence type="ECO:0000313" key="10">
    <source>
        <dbReference type="Proteomes" id="UP000285301"/>
    </source>
</evidence>
<evidence type="ECO:0000256" key="5">
    <source>
        <dbReference type="PROSITE-ProRule" id="PRU00076"/>
    </source>
</evidence>
<keyword evidence="7" id="KW-1133">Transmembrane helix</keyword>
<reference evidence="9 10" key="1">
    <citation type="journal article" date="2018" name="Gigascience">
        <title>Genomes of trombidid mites reveal novel predicted allergens and laterally-transferred genes associated with secondary metabolism.</title>
        <authorList>
            <person name="Dong X."/>
            <person name="Chaisiri K."/>
            <person name="Xia D."/>
            <person name="Armstrong S.D."/>
            <person name="Fang Y."/>
            <person name="Donnelly M.J."/>
            <person name="Kadowaki T."/>
            <person name="McGarry J.W."/>
            <person name="Darby A.C."/>
            <person name="Makepeace B.L."/>
        </authorList>
    </citation>
    <scope>NUCLEOTIDE SEQUENCE [LARGE SCALE GENOMIC DNA]</scope>
    <source>
        <strain evidence="9">UoL-WK</strain>
    </source>
</reference>
<keyword evidence="5" id="KW-0245">EGF-like domain</keyword>
<feature type="compositionally biased region" description="Low complexity" evidence="6">
    <location>
        <begin position="258"/>
        <end position="277"/>
    </location>
</feature>
<feature type="domain" description="EGF-like" evidence="8">
    <location>
        <begin position="78"/>
        <end position="110"/>
    </location>
</feature>
<keyword evidence="1" id="KW-0645">Protease</keyword>
<protein>
    <submittedName>
        <fullName evidence="9">Disintegrin and metalloproteinase domain-containing protein 19-like protein</fullName>
    </submittedName>
</protein>
<dbReference type="STRING" id="1965070.A0A3S3NM18"/>
<keyword evidence="7" id="KW-0472">Membrane</keyword>
<gene>
    <name evidence="9" type="ORF">B4U79_07260</name>
</gene>
<dbReference type="PROSITE" id="PS01186">
    <property type="entry name" value="EGF_2"/>
    <property type="match status" value="1"/>
</dbReference>
<dbReference type="GO" id="GO:0007229">
    <property type="term" value="P:integrin-mediated signaling pathway"/>
    <property type="evidence" value="ECO:0007669"/>
    <property type="project" value="UniProtKB-KW"/>
</dbReference>
<evidence type="ECO:0000256" key="1">
    <source>
        <dbReference type="ARBA" id="ARBA00022670"/>
    </source>
</evidence>